<name>A0ABZ0IB13_9GAMM</name>
<proteinExistence type="predicted"/>
<dbReference type="Proteomes" id="UP001626549">
    <property type="component" value="Chromosome"/>
</dbReference>
<evidence type="ECO:0000313" key="2">
    <source>
        <dbReference type="Proteomes" id="UP001626549"/>
    </source>
</evidence>
<dbReference type="RefSeq" id="WP_407326293.1">
    <property type="nucleotide sequence ID" value="NZ_CP136865.1"/>
</dbReference>
<sequence>MLSKTFLGTCAVADLEDTIRHELAHLITGIRHKHGPRWRQVAAGLGATPRASGRSQNAELDEKMSDAPFTLIAVMRNGDERVLRKVYRRSRRYADYLYGKRGQRYHIHGEFVERFLYVDHRSKA</sequence>
<evidence type="ECO:0000313" key="1">
    <source>
        <dbReference type="EMBL" id="WOJ95595.1"/>
    </source>
</evidence>
<keyword evidence="2" id="KW-1185">Reference proteome</keyword>
<organism evidence="1 2">
    <name type="scientific">Congregibacter brevis</name>
    <dbReference type="NCBI Taxonomy" id="3081201"/>
    <lineage>
        <taxon>Bacteria</taxon>
        <taxon>Pseudomonadati</taxon>
        <taxon>Pseudomonadota</taxon>
        <taxon>Gammaproteobacteria</taxon>
        <taxon>Cellvibrionales</taxon>
        <taxon>Halieaceae</taxon>
        <taxon>Congregibacter</taxon>
    </lineage>
</organism>
<gene>
    <name evidence="1" type="ORF">R0137_10055</name>
</gene>
<reference evidence="1 2" key="1">
    <citation type="submission" date="2023-10" db="EMBL/GenBank/DDBJ databases">
        <title>Two novel species belonging to the OM43/NOR5 clade.</title>
        <authorList>
            <person name="Park M."/>
        </authorList>
    </citation>
    <scope>NUCLEOTIDE SEQUENCE [LARGE SCALE GENOMIC DNA]</scope>
    <source>
        <strain evidence="1 2">IMCC45268</strain>
    </source>
</reference>
<dbReference type="EMBL" id="CP136865">
    <property type="protein sequence ID" value="WOJ95595.1"/>
    <property type="molecule type" value="Genomic_DNA"/>
</dbReference>
<evidence type="ECO:0008006" key="3">
    <source>
        <dbReference type="Google" id="ProtNLM"/>
    </source>
</evidence>
<accession>A0ABZ0IB13</accession>
<protein>
    <recommendedName>
        <fullName evidence="3">SprT-like family protein</fullName>
    </recommendedName>
</protein>